<comment type="caution">
    <text evidence="6">The sequence shown here is derived from an EMBL/GenBank/DDBJ whole genome shotgun (WGS) entry which is preliminary data.</text>
</comment>
<dbReference type="PANTHER" id="PTHR22997:SF0">
    <property type="entry name" value="PIH1 DOMAIN-CONTAINING PROTEIN 1"/>
    <property type="match status" value="1"/>
</dbReference>
<dbReference type="GO" id="GO:0005737">
    <property type="term" value="C:cytoplasm"/>
    <property type="evidence" value="ECO:0007669"/>
    <property type="project" value="TreeGrafter"/>
</dbReference>
<proteinExistence type="inferred from homology"/>
<comment type="function">
    <text evidence="3">Involved in the assembly of C/D box small nucleolar ribonucleoprotein (snoRNP) particles. Recruits the SWI/SNF complex to the core promoter of rRNA genes and enhances pre-rRNA transcription. Mediates interaction of TELO2 with the R2TP complex which is necessary for the stability of MTOR and SMG1. Positively regulates the assembly and activity of the mTORC1 complex.</text>
</comment>
<name>A0A8K0C8H6_IGNLU</name>
<protein>
    <recommendedName>
        <fullName evidence="2">PIH1 domain-containing protein 1</fullName>
    </recommendedName>
</protein>
<comment type="similarity">
    <text evidence="1">Belongs to the PIH1 family.</text>
</comment>
<evidence type="ECO:0000256" key="2">
    <source>
        <dbReference type="ARBA" id="ARBA00040540"/>
    </source>
</evidence>
<evidence type="ECO:0000259" key="4">
    <source>
        <dbReference type="Pfam" id="PF08190"/>
    </source>
</evidence>
<organism evidence="6 7">
    <name type="scientific">Ignelater luminosus</name>
    <name type="common">Cucubano</name>
    <name type="synonym">Pyrophorus luminosus</name>
    <dbReference type="NCBI Taxonomy" id="2038154"/>
    <lineage>
        <taxon>Eukaryota</taxon>
        <taxon>Metazoa</taxon>
        <taxon>Ecdysozoa</taxon>
        <taxon>Arthropoda</taxon>
        <taxon>Hexapoda</taxon>
        <taxon>Insecta</taxon>
        <taxon>Pterygota</taxon>
        <taxon>Neoptera</taxon>
        <taxon>Endopterygota</taxon>
        <taxon>Coleoptera</taxon>
        <taxon>Polyphaga</taxon>
        <taxon>Elateriformia</taxon>
        <taxon>Elateroidea</taxon>
        <taxon>Elateridae</taxon>
        <taxon>Agrypninae</taxon>
        <taxon>Pyrophorini</taxon>
        <taxon>Ignelater</taxon>
    </lineage>
</organism>
<evidence type="ECO:0000313" key="6">
    <source>
        <dbReference type="EMBL" id="KAF2879993.1"/>
    </source>
</evidence>
<sequence length="334" mass="38485">MRDVPHDSRLGPILFIMAETLWKNIPSYKEKCLPSFDCHNVELPNSSFSLFTSQIKIQQVPILRFCIKTKEIGTETKVFINICQTDAIPPPQDITEEKLMEIWQASSDENTPDEELQFKVPMSIGEVRSENDKKGIEAKAVDVAINPAFFSKVEKSLLFRKFFMVIVFEGLRNKYQLHTTDDCILLKNRKVYGELQLHRIQQREIDQKMGKHEEAGKSVLDELKGNFEGVRTKPKIETISSVTYDENENKIPEYRLFKKVGEPNFLIGEFKLPNVLDSKELTLDIGEDRIILESKKRCYFLDIFIPCNIIQDDVASTFNKSSKILTITMPIKLA</sequence>
<reference evidence="6" key="1">
    <citation type="submission" date="2019-08" db="EMBL/GenBank/DDBJ databases">
        <title>The genome of the North American firefly Photinus pyralis.</title>
        <authorList>
            <consortium name="Photinus pyralis genome working group"/>
            <person name="Fallon T.R."/>
            <person name="Sander Lower S.E."/>
            <person name="Weng J.-K."/>
        </authorList>
    </citation>
    <scope>NUCLEOTIDE SEQUENCE</scope>
    <source>
        <strain evidence="6">TRF0915ILg1</strain>
        <tissue evidence="6">Whole body</tissue>
    </source>
</reference>
<evidence type="ECO:0000256" key="1">
    <source>
        <dbReference type="ARBA" id="ARBA00008511"/>
    </source>
</evidence>
<dbReference type="GO" id="GO:1990904">
    <property type="term" value="C:ribonucleoprotein complex"/>
    <property type="evidence" value="ECO:0007669"/>
    <property type="project" value="TreeGrafter"/>
</dbReference>
<dbReference type="InterPro" id="IPR050734">
    <property type="entry name" value="PIH1/Kintoun_subfamily"/>
</dbReference>
<dbReference type="GO" id="GO:0006364">
    <property type="term" value="P:rRNA processing"/>
    <property type="evidence" value="ECO:0007669"/>
    <property type="project" value="TreeGrafter"/>
</dbReference>
<dbReference type="Proteomes" id="UP000801492">
    <property type="component" value="Unassembled WGS sequence"/>
</dbReference>
<evidence type="ECO:0000259" key="5">
    <source>
        <dbReference type="Pfam" id="PF18201"/>
    </source>
</evidence>
<dbReference type="Pfam" id="PF08190">
    <property type="entry name" value="PIH1"/>
    <property type="match status" value="1"/>
</dbReference>
<evidence type="ECO:0000313" key="7">
    <source>
        <dbReference type="Proteomes" id="UP000801492"/>
    </source>
</evidence>
<keyword evidence="7" id="KW-1185">Reference proteome</keyword>
<dbReference type="PANTHER" id="PTHR22997">
    <property type="entry name" value="PIH1 DOMAIN-CONTAINING PROTEIN 1"/>
    <property type="match status" value="1"/>
</dbReference>
<feature type="domain" description="PIH1 N-terminal" evidence="4">
    <location>
        <begin position="63"/>
        <end position="204"/>
    </location>
</feature>
<dbReference type="EMBL" id="VTPC01091038">
    <property type="protein sequence ID" value="KAF2879993.1"/>
    <property type="molecule type" value="Genomic_DNA"/>
</dbReference>
<evidence type="ECO:0000256" key="3">
    <source>
        <dbReference type="ARBA" id="ARBA00046233"/>
    </source>
</evidence>
<dbReference type="AlphaFoldDB" id="A0A8K0C8H6"/>
<gene>
    <name evidence="6" type="ORF">ILUMI_26181</name>
</gene>
<dbReference type="GO" id="GO:0000492">
    <property type="term" value="P:box C/D snoRNP assembly"/>
    <property type="evidence" value="ECO:0007669"/>
    <property type="project" value="TreeGrafter"/>
</dbReference>
<dbReference type="GO" id="GO:0097255">
    <property type="term" value="C:R2TP complex"/>
    <property type="evidence" value="ECO:0007669"/>
    <property type="project" value="TreeGrafter"/>
</dbReference>
<feature type="domain" description="PIH1D1/2/3 CS-like" evidence="5">
    <location>
        <begin position="258"/>
        <end position="332"/>
    </location>
</feature>
<dbReference type="Pfam" id="PF18201">
    <property type="entry name" value="PIH1_CS"/>
    <property type="match status" value="1"/>
</dbReference>
<dbReference type="InterPro" id="IPR041442">
    <property type="entry name" value="PIH1D1/2/3_CS-like"/>
</dbReference>
<dbReference type="InterPro" id="IPR012981">
    <property type="entry name" value="PIH1_N"/>
</dbReference>
<accession>A0A8K0C8H6</accession>
<dbReference type="OrthoDB" id="5135119at2759"/>